<evidence type="ECO:0000256" key="6">
    <source>
        <dbReference type="ARBA" id="ARBA00023077"/>
    </source>
</evidence>
<feature type="domain" description="TonB-dependent receptor-like beta-barrel" evidence="13">
    <location>
        <begin position="390"/>
        <end position="907"/>
    </location>
</feature>
<evidence type="ECO:0000256" key="5">
    <source>
        <dbReference type="ARBA" id="ARBA00022692"/>
    </source>
</evidence>
<dbReference type="Pfam" id="PF07715">
    <property type="entry name" value="Plug"/>
    <property type="match status" value="1"/>
</dbReference>
<evidence type="ECO:0000256" key="9">
    <source>
        <dbReference type="ARBA" id="ARBA00023237"/>
    </source>
</evidence>
<dbReference type="InterPro" id="IPR039426">
    <property type="entry name" value="TonB-dep_rcpt-like"/>
</dbReference>
<dbReference type="PROSITE" id="PS52016">
    <property type="entry name" value="TONB_DEPENDENT_REC_3"/>
    <property type="match status" value="1"/>
</dbReference>
<dbReference type="PANTHER" id="PTHR47234">
    <property type="match status" value="1"/>
</dbReference>
<evidence type="ECO:0000256" key="4">
    <source>
        <dbReference type="ARBA" id="ARBA00022452"/>
    </source>
</evidence>
<keyword evidence="6 11" id="KW-0798">TonB box</keyword>
<dbReference type="InterPro" id="IPR012910">
    <property type="entry name" value="Plug_dom"/>
</dbReference>
<dbReference type="SUPFAM" id="SSF56935">
    <property type="entry name" value="Porins"/>
    <property type="match status" value="1"/>
</dbReference>
<keyword evidence="5 10" id="KW-0812">Transmembrane</keyword>
<feature type="signal peptide" evidence="12">
    <location>
        <begin position="1"/>
        <end position="26"/>
    </location>
</feature>
<evidence type="ECO:0000256" key="7">
    <source>
        <dbReference type="ARBA" id="ARBA00023136"/>
    </source>
</evidence>
<feature type="chain" id="PRO_5030843871" evidence="12">
    <location>
        <begin position="27"/>
        <end position="948"/>
    </location>
</feature>
<accession>A0A7X2IT18</accession>
<dbReference type="Gene3D" id="2.170.130.10">
    <property type="entry name" value="TonB-dependent receptor, plug domain"/>
    <property type="match status" value="1"/>
</dbReference>
<evidence type="ECO:0000256" key="12">
    <source>
        <dbReference type="SAM" id="SignalP"/>
    </source>
</evidence>
<dbReference type="Pfam" id="PF00593">
    <property type="entry name" value="TonB_dep_Rec_b-barrel"/>
    <property type="match status" value="1"/>
</dbReference>
<dbReference type="RefSeq" id="WP_154380257.1">
    <property type="nucleotide sequence ID" value="NZ_WKJJ01000021.1"/>
</dbReference>
<evidence type="ECO:0000259" key="13">
    <source>
        <dbReference type="Pfam" id="PF00593"/>
    </source>
</evidence>
<gene>
    <name evidence="15" type="ORF">GJ700_28075</name>
</gene>
<keyword evidence="12" id="KW-0732">Signal</keyword>
<keyword evidence="16" id="KW-1185">Reference proteome</keyword>
<proteinExistence type="inferred from homology"/>
<sequence length="948" mass="102459">MKTEILLKRSVVAVALTLASTHVVMAQEGAKPIQKVIVTGSNIRHVDAETASPVQVIKREEIERTGANSVRELLDTLTASDNVLSDLGGSNSFASGGTGASLRGLGKQSTLVLLNSRRVAPYALADYNEVFTNLDTLPISAVERVEVLKNGGSAIYGSDAVAGVINIITRADFNGLVARASHYQSTQSNAFTTSTASLTGGWGKLATDRYNVMANVEVFQRNNVNWRQVVDGINPVYGQKFSAVAEGSGLMFGNRGAPSTFAYPGNLIGQGSLPGCTTLNSAKQCVHDRFSRFEVQPSADRVNSLVTATFDLGNGLESYSELLYSHTKTEYMSAFQTYGSTTADTVWGDPRTGQGKAFTYRFIPATHPLNTSGKQLELRYRFMDAPSERMAESDQYRLLTGLKGNYKGYEWDSAVGITGGKTKQRSRGSFSDSGFKKVIGDYTLANDPQFFNRDYKLGQANSEATLATLFPTYGYDGKVTQYFVDGKITGDLTTLMGRPVGIAAGGDLRHEAFMISPTQALRDGDIVGNGASIADANRNAASAFTEINIPLASKLDLIGAARVDKFGSFDAHVSPKVAVRWEVAPQLLVRGTYETGFRAPNLTESAPSTKFAFSSGVVDPKRCDQAQALANDLRTAAKGLPATDPNKALNLARADIVESSECRVGVASIVRNNPDLKPELSQIKSVGFVLEPVKGTSITVDYWHITRKDEIGTKDNDQLLEAEDTLAAGIINRQSLASDKTFSAAERAKYGVAVGPLASISGQFENVAKTRTHGVDVAFKTSFQTPVGKLNLDGNSTYLLNYQVYAPTLNGGSYGDNLAGRYGSPKLIANMSAALTTGNFTNSLRGIFEKGTSLNTDYYDNSYTVKGCAARGWTVDECRLADYHRLDYNLRWTGIKDLTLSLYVRNIQNKRPPANLRSFNATGGAVIPQSREDVQRRMVRVTAEYAFK</sequence>
<evidence type="ECO:0000259" key="14">
    <source>
        <dbReference type="Pfam" id="PF07715"/>
    </source>
</evidence>
<keyword evidence="4 10" id="KW-1134">Transmembrane beta strand</keyword>
<reference evidence="15 16" key="1">
    <citation type="submission" date="2019-11" db="EMBL/GenBank/DDBJ databases">
        <title>Novel species isolated from a subtropical stream in China.</title>
        <authorList>
            <person name="Lu H."/>
        </authorList>
    </citation>
    <scope>NUCLEOTIDE SEQUENCE [LARGE SCALE GENOMIC DNA]</scope>
    <source>
        <strain evidence="15 16">FT92W</strain>
    </source>
</reference>
<name>A0A7X2IT18_9BURK</name>
<comment type="subcellular location">
    <subcellularLocation>
        <location evidence="1 10">Cell outer membrane</location>
        <topology evidence="1 10">Multi-pass membrane protein</topology>
    </subcellularLocation>
</comment>
<dbReference type="EMBL" id="WKJJ01000021">
    <property type="protein sequence ID" value="MRV75580.1"/>
    <property type="molecule type" value="Genomic_DNA"/>
</dbReference>
<keyword evidence="7 10" id="KW-0472">Membrane</keyword>
<dbReference type="AlphaFoldDB" id="A0A7X2IT18"/>
<keyword evidence="8 15" id="KW-0675">Receptor</keyword>
<evidence type="ECO:0000313" key="16">
    <source>
        <dbReference type="Proteomes" id="UP000446768"/>
    </source>
</evidence>
<evidence type="ECO:0000256" key="1">
    <source>
        <dbReference type="ARBA" id="ARBA00004571"/>
    </source>
</evidence>
<keyword evidence="9 10" id="KW-0998">Cell outer membrane</keyword>
<dbReference type="GO" id="GO:0009279">
    <property type="term" value="C:cell outer membrane"/>
    <property type="evidence" value="ECO:0007669"/>
    <property type="project" value="UniProtKB-SubCell"/>
</dbReference>
<evidence type="ECO:0000256" key="11">
    <source>
        <dbReference type="RuleBase" id="RU003357"/>
    </source>
</evidence>
<dbReference type="InterPro" id="IPR000531">
    <property type="entry name" value="Beta-barrel_TonB"/>
</dbReference>
<comment type="caution">
    <text evidence="15">The sequence shown here is derived from an EMBL/GenBank/DDBJ whole genome shotgun (WGS) entry which is preliminary data.</text>
</comment>
<dbReference type="InterPro" id="IPR036942">
    <property type="entry name" value="Beta-barrel_TonB_sf"/>
</dbReference>
<dbReference type="InterPro" id="IPR037066">
    <property type="entry name" value="Plug_dom_sf"/>
</dbReference>
<evidence type="ECO:0000256" key="2">
    <source>
        <dbReference type="ARBA" id="ARBA00009810"/>
    </source>
</evidence>
<evidence type="ECO:0000313" key="15">
    <source>
        <dbReference type="EMBL" id="MRV75580.1"/>
    </source>
</evidence>
<keyword evidence="3 10" id="KW-0813">Transport</keyword>
<comment type="similarity">
    <text evidence="2 10 11">Belongs to the TonB-dependent receptor family.</text>
</comment>
<feature type="domain" description="TonB-dependent receptor plug" evidence="14">
    <location>
        <begin position="48"/>
        <end position="164"/>
    </location>
</feature>
<dbReference type="Gene3D" id="2.40.170.20">
    <property type="entry name" value="TonB-dependent receptor, beta-barrel domain"/>
    <property type="match status" value="1"/>
</dbReference>
<evidence type="ECO:0000256" key="8">
    <source>
        <dbReference type="ARBA" id="ARBA00023170"/>
    </source>
</evidence>
<protein>
    <submittedName>
        <fullName evidence="15">TonB-dependent receptor plug domain-containing protein</fullName>
    </submittedName>
</protein>
<evidence type="ECO:0000256" key="10">
    <source>
        <dbReference type="PROSITE-ProRule" id="PRU01360"/>
    </source>
</evidence>
<evidence type="ECO:0000256" key="3">
    <source>
        <dbReference type="ARBA" id="ARBA00022448"/>
    </source>
</evidence>
<dbReference type="PANTHER" id="PTHR47234:SF1">
    <property type="entry name" value="TONB-DEPENDENT RECEPTOR"/>
    <property type="match status" value="1"/>
</dbReference>
<organism evidence="15 16">
    <name type="scientific">Pseudoduganella rivuli</name>
    <dbReference type="NCBI Taxonomy" id="2666085"/>
    <lineage>
        <taxon>Bacteria</taxon>
        <taxon>Pseudomonadati</taxon>
        <taxon>Pseudomonadota</taxon>
        <taxon>Betaproteobacteria</taxon>
        <taxon>Burkholderiales</taxon>
        <taxon>Oxalobacteraceae</taxon>
        <taxon>Telluria group</taxon>
        <taxon>Pseudoduganella</taxon>
    </lineage>
</organism>
<dbReference type="Proteomes" id="UP000446768">
    <property type="component" value="Unassembled WGS sequence"/>
</dbReference>